<evidence type="ECO:0000313" key="3">
    <source>
        <dbReference type="EMBL" id="VEH99555.1"/>
    </source>
</evidence>
<dbReference type="EMBL" id="JPEP01000002">
    <property type="protein sequence ID" value="KEY18765.1"/>
    <property type="molecule type" value="Genomic_DNA"/>
</dbReference>
<gene>
    <name evidence="2" type="ORF">HY04_09830</name>
    <name evidence="3" type="ORF">NCTC13489_01593</name>
</gene>
<organism evidence="3 5">
    <name type="scientific">Kaistella antarctica</name>
    <dbReference type="NCBI Taxonomy" id="266748"/>
    <lineage>
        <taxon>Bacteria</taxon>
        <taxon>Pseudomonadati</taxon>
        <taxon>Bacteroidota</taxon>
        <taxon>Flavobacteriia</taxon>
        <taxon>Flavobacteriales</taxon>
        <taxon>Weeksellaceae</taxon>
        <taxon>Chryseobacterium group</taxon>
        <taxon>Kaistella</taxon>
    </lineage>
</organism>
<dbReference type="AlphaFoldDB" id="A0A448NRI4"/>
<evidence type="ECO:0000313" key="5">
    <source>
        <dbReference type="Proteomes" id="UP000270036"/>
    </source>
</evidence>
<evidence type="ECO:0000313" key="4">
    <source>
        <dbReference type="Proteomes" id="UP000028349"/>
    </source>
</evidence>
<proteinExistence type="predicted"/>
<protein>
    <recommendedName>
        <fullName evidence="1">Outer membrane protein beta-barrel domain-containing protein</fullName>
    </recommendedName>
</protein>
<dbReference type="InterPro" id="IPR025665">
    <property type="entry name" value="Beta-barrel_OMP_2"/>
</dbReference>
<evidence type="ECO:0000259" key="1">
    <source>
        <dbReference type="Pfam" id="PF13568"/>
    </source>
</evidence>
<accession>A0A448NRI4</accession>
<reference evidence="3 5" key="2">
    <citation type="submission" date="2018-12" db="EMBL/GenBank/DDBJ databases">
        <authorList>
            <consortium name="Pathogen Informatics"/>
        </authorList>
    </citation>
    <scope>NUCLEOTIDE SEQUENCE [LARGE SCALE GENOMIC DNA]</scope>
    <source>
        <strain evidence="3 5">NCTC13489</strain>
    </source>
</reference>
<evidence type="ECO:0000313" key="2">
    <source>
        <dbReference type="EMBL" id="KEY18765.1"/>
    </source>
</evidence>
<sequence>MKKINTFIAIFLLTMVNSQEVRYGVTGNFHQGSILGVHDVSKGKFGASIGALAEFTLAEGDISGTGWLFLVPQVEYSMQGEHAKAEQNKFGVQKFNHDYVAAQLYLKYFFKRNYDISNFFLFAGPRVEFLVREDRQVDPAYDLVYYKYNMDSTLNDFGIGVSVGVGAKVGENLEGFLRYDRGFTKVYPDNTMRNTYNHQLAVGVNYYFNSF</sequence>
<dbReference type="EMBL" id="LR134441">
    <property type="protein sequence ID" value="VEH99555.1"/>
    <property type="molecule type" value="Genomic_DNA"/>
</dbReference>
<dbReference type="Proteomes" id="UP000270036">
    <property type="component" value="Chromosome"/>
</dbReference>
<feature type="domain" description="Outer membrane protein beta-barrel" evidence="1">
    <location>
        <begin position="18"/>
        <end position="186"/>
    </location>
</feature>
<dbReference type="Pfam" id="PF13568">
    <property type="entry name" value="OMP_b-brl_2"/>
    <property type="match status" value="1"/>
</dbReference>
<keyword evidence="4" id="KW-1185">Reference proteome</keyword>
<dbReference type="OrthoDB" id="1244151at2"/>
<dbReference type="RefSeq" id="WP_034719283.1">
    <property type="nucleotide sequence ID" value="NZ_FOIX01000004.1"/>
</dbReference>
<dbReference type="STRING" id="266748.HY04_09830"/>
<name>A0A448NRI4_9FLAO</name>
<reference evidence="2 4" key="1">
    <citation type="submission" date="2014-07" db="EMBL/GenBank/DDBJ databases">
        <authorList>
            <person name="Pisani N.G."/>
            <person name="Newman J.D."/>
        </authorList>
    </citation>
    <scope>NUCLEOTIDE SEQUENCE [LARGE SCALE GENOMIC DNA]</scope>
    <source>
        <strain evidence="2 4">LMG 24720</strain>
    </source>
</reference>
<dbReference type="Proteomes" id="UP000028349">
    <property type="component" value="Unassembled WGS sequence"/>
</dbReference>
<dbReference type="KEGG" id="cant:NCTC13489_01593"/>